<evidence type="ECO:0000256" key="1">
    <source>
        <dbReference type="ARBA" id="ARBA00001946"/>
    </source>
</evidence>
<comment type="subcellular location">
    <subcellularLocation>
        <location evidence="2">Cytoplasm</location>
    </subcellularLocation>
</comment>
<evidence type="ECO:0000256" key="16">
    <source>
        <dbReference type="ARBA" id="ARBA00023146"/>
    </source>
</evidence>
<evidence type="ECO:0000256" key="9">
    <source>
        <dbReference type="ARBA" id="ARBA00022598"/>
    </source>
</evidence>
<dbReference type="InterPro" id="IPR005147">
    <property type="entry name" value="tRNA_synthase_B5-dom"/>
</dbReference>
<dbReference type="InterPro" id="IPR045864">
    <property type="entry name" value="aa-tRNA-synth_II/BPL/LPL"/>
</dbReference>
<keyword evidence="7" id="KW-0963">Cytoplasm</keyword>
<organism evidence="22 23">
    <name type="scientific">Litorihabitans aurantiacus</name>
    <dbReference type="NCBI Taxonomy" id="1930061"/>
    <lineage>
        <taxon>Bacteria</taxon>
        <taxon>Bacillati</taxon>
        <taxon>Actinomycetota</taxon>
        <taxon>Actinomycetes</taxon>
        <taxon>Micrococcales</taxon>
        <taxon>Beutenbergiaceae</taxon>
        <taxon>Litorihabitans</taxon>
    </lineage>
</organism>
<dbReference type="SUPFAM" id="SSF55681">
    <property type="entry name" value="Class II aaRS and biotin synthetases"/>
    <property type="match status" value="1"/>
</dbReference>
<evidence type="ECO:0000256" key="6">
    <source>
        <dbReference type="ARBA" id="ARBA00017032"/>
    </source>
</evidence>
<dbReference type="GO" id="GO:0006432">
    <property type="term" value="P:phenylalanyl-tRNA aminoacylation"/>
    <property type="evidence" value="ECO:0007669"/>
    <property type="project" value="InterPro"/>
</dbReference>
<evidence type="ECO:0000256" key="11">
    <source>
        <dbReference type="ARBA" id="ARBA00022741"/>
    </source>
</evidence>
<accession>A0AA37XEC8</accession>
<dbReference type="Gene3D" id="3.50.40.10">
    <property type="entry name" value="Phenylalanyl-trna Synthetase, Chain B, domain 3"/>
    <property type="match status" value="1"/>
</dbReference>
<dbReference type="PROSITE" id="PS51483">
    <property type="entry name" value="B5"/>
    <property type="match status" value="1"/>
</dbReference>
<evidence type="ECO:0000313" key="23">
    <source>
        <dbReference type="Proteomes" id="UP001157161"/>
    </source>
</evidence>
<evidence type="ECO:0000256" key="5">
    <source>
        <dbReference type="ARBA" id="ARBA00012814"/>
    </source>
</evidence>
<dbReference type="Proteomes" id="UP001157161">
    <property type="component" value="Unassembled WGS sequence"/>
</dbReference>
<proteinExistence type="inferred from homology"/>
<dbReference type="EC" id="6.1.1.20" evidence="5"/>
<dbReference type="Gene3D" id="3.30.70.380">
    <property type="entry name" value="Ferrodoxin-fold anticodon-binding domain"/>
    <property type="match status" value="1"/>
</dbReference>
<dbReference type="PROSITE" id="PS51447">
    <property type="entry name" value="FDX_ACB"/>
    <property type="match status" value="1"/>
</dbReference>
<dbReference type="SMART" id="SM00873">
    <property type="entry name" value="B3_4"/>
    <property type="match status" value="1"/>
</dbReference>
<keyword evidence="23" id="KW-1185">Reference proteome</keyword>
<dbReference type="GO" id="GO:0005524">
    <property type="term" value="F:ATP binding"/>
    <property type="evidence" value="ECO:0007669"/>
    <property type="project" value="UniProtKB-KW"/>
</dbReference>
<dbReference type="PANTHER" id="PTHR10947">
    <property type="entry name" value="PHENYLALANYL-TRNA SYNTHETASE BETA CHAIN AND LEUCINE-RICH REPEAT-CONTAINING PROTEIN 47"/>
    <property type="match status" value="1"/>
</dbReference>
<dbReference type="InterPro" id="IPR036690">
    <property type="entry name" value="Fdx_antiC-bd_sf"/>
</dbReference>
<evidence type="ECO:0000256" key="17">
    <source>
        <dbReference type="ARBA" id="ARBA00033189"/>
    </source>
</evidence>
<dbReference type="PANTHER" id="PTHR10947:SF0">
    <property type="entry name" value="PHENYLALANINE--TRNA LIGASE BETA SUBUNIT"/>
    <property type="match status" value="1"/>
</dbReference>
<dbReference type="GO" id="GO:0004826">
    <property type="term" value="F:phenylalanine-tRNA ligase activity"/>
    <property type="evidence" value="ECO:0007669"/>
    <property type="project" value="UniProtKB-EC"/>
</dbReference>
<keyword evidence="8" id="KW-0820">tRNA-binding</keyword>
<evidence type="ECO:0000313" key="22">
    <source>
        <dbReference type="EMBL" id="GMA31672.1"/>
    </source>
</evidence>
<evidence type="ECO:0000256" key="10">
    <source>
        <dbReference type="ARBA" id="ARBA00022723"/>
    </source>
</evidence>
<dbReference type="GO" id="GO:0000287">
    <property type="term" value="F:magnesium ion binding"/>
    <property type="evidence" value="ECO:0007669"/>
    <property type="project" value="InterPro"/>
</dbReference>
<dbReference type="Gene3D" id="3.30.930.10">
    <property type="entry name" value="Bira Bifunctional Protein, Domain 2"/>
    <property type="match status" value="1"/>
</dbReference>
<keyword evidence="11" id="KW-0547">Nucleotide-binding</keyword>
<dbReference type="GO" id="GO:0000049">
    <property type="term" value="F:tRNA binding"/>
    <property type="evidence" value="ECO:0007669"/>
    <property type="project" value="UniProtKB-KW"/>
</dbReference>
<feature type="domain" description="B5" evidence="21">
    <location>
        <begin position="187"/>
        <end position="266"/>
    </location>
</feature>
<dbReference type="EMBL" id="BSUM01000001">
    <property type="protein sequence ID" value="GMA31672.1"/>
    <property type="molecule type" value="Genomic_DNA"/>
</dbReference>
<keyword evidence="13" id="KW-0460">Magnesium</keyword>
<dbReference type="SMART" id="SM00896">
    <property type="entry name" value="FDX-ACB"/>
    <property type="match status" value="1"/>
</dbReference>
<dbReference type="InterPro" id="IPR005146">
    <property type="entry name" value="B3/B4_tRNA-bd"/>
</dbReference>
<reference evidence="22" key="2">
    <citation type="submission" date="2023-02" db="EMBL/GenBank/DDBJ databases">
        <authorList>
            <person name="Sun Q."/>
            <person name="Mori K."/>
        </authorList>
    </citation>
    <scope>NUCLEOTIDE SEQUENCE</scope>
    <source>
        <strain evidence="22">NBRC 112290</strain>
    </source>
</reference>
<dbReference type="Gene3D" id="3.30.56.10">
    <property type="match status" value="1"/>
</dbReference>
<comment type="similarity">
    <text evidence="3">Belongs to the phenylalanyl-tRNA synthetase beta subunit family. Type 1 subfamily.</text>
</comment>
<feature type="domain" description="FDX-ACB" evidence="20">
    <location>
        <begin position="521"/>
        <end position="614"/>
    </location>
</feature>
<dbReference type="Pfam" id="PF17759">
    <property type="entry name" value="tRNA_synthFbeta"/>
    <property type="match status" value="1"/>
</dbReference>
<evidence type="ECO:0000256" key="14">
    <source>
        <dbReference type="ARBA" id="ARBA00022884"/>
    </source>
</evidence>
<evidence type="ECO:0000256" key="7">
    <source>
        <dbReference type="ARBA" id="ARBA00022490"/>
    </source>
</evidence>
<dbReference type="SUPFAM" id="SSF54991">
    <property type="entry name" value="Anticodon-binding domain of PheRS"/>
    <property type="match status" value="1"/>
</dbReference>
<dbReference type="InterPro" id="IPR020825">
    <property type="entry name" value="Phe-tRNA_synthase-like_B3/B4"/>
</dbReference>
<sequence>MVRGLDPSAPTPEWMQRRLRQAGMRPISLAVDVTNYVMLDLGQPLHAYDLAQVHAPIVVRRARAGESLTTLDDVTRTLHEQDLLITDSPEGSRASRPIGIAGVMGGASTEVTDATTDVLIEAAHFDPVTIARSARRHRLPSEASKRFERGVDPRLQAIAAQRVVDLLVEHGGARADDEAVTDVDETTSPTTITLDPAAARRLIGVRYTYDEVHDTLEALGAAVTDIADGEARELLVTPPTWRPDLTEAVDLIEEVVRLRGYDAVPTIAPRATPGAGLTTAQLLRRSAERTLAEAGLVQVLSYPFVGAGVHDSLGEAADDPRRTAERLANPLADDAPELRTSLLATLLPLATRNLSRGAATAAVYEVGSVTQGRDENGGAATGQPLLPDGGAHPGEETVAALLAAVPHQERHVAGVLAGGGAAPGGEGSAAQAETAIAIALRLAGALGVDVEVAAAEHAPFHPGRCAAVTLADGTLVGHAGELAPAVAKAFNLPARAAAFELDLDALVAAASARDLRVGKLSTFPIAKEDVALVVDAAVPAQTVRALVLEAAGDLAESVELFDVYTGDQVGEGKKSLAFALRLRAADRTLTAAETAGVRDAVVALAAERVGGVLRG</sequence>
<comment type="catalytic activity">
    <reaction evidence="18">
        <text>tRNA(Phe) + L-phenylalanine + ATP = L-phenylalanyl-tRNA(Phe) + AMP + diphosphate + H(+)</text>
        <dbReference type="Rhea" id="RHEA:19413"/>
        <dbReference type="Rhea" id="RHEA-COMP:9668"/>
        <dbReference type="Rhea" id="RHEA-COMP:9699"/>
        <dbReference type="ChEBI" id="CHEBI:15378"/>
        <dbReference type="ChEBI" id="CHEBI:30616"/>
        <dbReference type="ChEBI" id="CHEBI:33019"/>
        <dbReference type="ChEBI" id="CHEBI:58095"/>
        <dbReference type="ChEBI" id="CHEBI:78442"/>
        <dbReference type="ChEBI" id="CHEBI:78531"/>
        <dbReference type="ChEBI" id="CHEBI:456215"/>
        <dbReference type="EC" id="6.1.1.20"/>
    </reaction>
</comment>
<evidence type="ECO:0000256" key="4">
    <source>
        <dbReference type="ARBA" id="ARBA00011209"/>
    </source>
</evidence>
<gene>
    <name evidence="22" type="ORF">GCM10025875_16640</name>
</gene>
<keyword evidence="16" id="KW-0030">Aminoacyl-tRNA synthetase</keyword>
<dbReference type="Pfam" id="PF03483">
    <property type="entry name" value="B3_4"/>
    <property type="match status" value="1"/>
</dbReference>
<dbReference type="SMART" id="SM00874">
    <property type="entry name" value="B5"/>
    <property type="match status" value="1"/>
</dbReference>
<dbReference type="AlphaFoldDB" id="A0AA37XEC8"/>
<keyword evidence="10" id="KW-0479">Metal-binding</keyword>
<dbReference type="SUPFAM" id="SSF46955">
    <property type="entry name" value="Putative DNA-binding domain"/>
    <property type="match status" value="1"/>
</dbReference>
<dbReference type="InterPro" id="IPR045060">
    <property type="entry name" value="Phe-tRNA-ligase_IIc_bsu"/>
</dbReference>
<dbReference type="InterPro" id="IPR005121">
    <property type="entry name" value="Fdx_antiC-bd"/>
</dbReference>
<dbReference type="InterPro" id="IPR009061">
    <property type="entry name" value="DNA-bd_dom_put_sf"/>
</dbReference>
<reference evidence="22" key="1">
    <citation type="journal article" date="2014" name="Int. J. Syst. Evol. Microbiol.">
        <title>Complete genome sequence of Corynebacterium casei LMG S-19264T (=DSM 44701T), isolated from a smear-ripened cheese.</title>
        <authorList>
            <consortium name="US DOE Joint Genome Institute (JGI-PGF)"/>
            <person name="Walter F."/>
            <person name="Albersmeier A."/>
            <person name="Kalinowski J."/>
            <person name="Ruckert C."/>
        </authorList>
    </citation>
    <scope>NUCLEOTIDE SEQUENCE</scope>
    <source>
        <strain evidence="22">NBRC 112290</strain>
    </source>
</reference>
<evidence type="ECO:0000256" key="13">
    <source>
        <dbReference type="ARBA" id="ARBA00022842"/>
    </source>
</evidence>
<evidence type="ECO:0000256" key="2">
    <source>
        <dbReference type="ARBA" id="ARBA00004496"/>
    </source>
</evidence>
<evidence type="ECO:0000256" key="12">
    <source>
        <dbReference type="ARBA" id="ARBA00022840"/>
    </source>
</evidence>
<evidence type="ECO:0000259" key="21">
    <source>
        <dbReference type="PROSITE" id="PS51483"/>
    </source>
</evidence>
<keyword evidence="15" id="KW-0648">Protein biosynthesis</keyword>
<keyword evidence="14" id="KW-0694">RNA-binding</keyword>
<evidence type="ECO:0000259" key="20">
    <source>
        <dbReference type="PROSITE" id="PS51447"/>
    </source>
</evidence>
<evidence type="ECO:0000256" key="8">
    <source>
        <dbReference type="ARBA" id="ARBA00022555"/>
    </source>
</evidence>
<evidence type="ECO:0000256" key="15">
    <source>
        <dbReference type="ARBA" id="ARBA00022917"/>
    </source>
</evidence>
<dbReference type="FunFam" id="3.30.70.380:FF:000001">
    <property type="entry name" value="Phenylalanine--tRNA ligase beta subunit"/>
    <property type="match status" value="1"/>
</dbReference>
<keyword evidence="12" id="KW-0067">ATP-binding</keyword>
<dbReference type="SUPFAM" id="SSF56037">
    <property type="entry name" value="PheT/TilS domain"/>
    <property type="match status" value="1"/>
</dbReference>
<comment type="caution">
    <text evidence="22">The sequence shown here is derived from an EMBL/GenBank/DDBJ whole genome shotgun (WGS) entry which is preliminary data.</text>
</comment>
<dbReference type="Pfam" id="PF03147">
    <property type="entry name" value="FDX-ACB"/>
    <property type="match status" value="1"/>
</dbReference>
<dbReference type="InterPro" id="IPR041616">
    <property type="entry name" value="PheRS_beta_core"/>
</dbReference>
<evidence type="ECO:0000256" key="19">
    <source>
        <dbReference type="SAM" id="MobiDB-lite"/>
    </source>
</evidence>
<feature type="region of interest" description="Disordered" evidence="19">
    <location>
        <begin position="371"/>
        <end position="392"/>
    </location>
</feature>
<evidence type="ECO:0000256" key="3">
    <source>
        <dbReference type="ARBA" id="ARBA00008653"/>
    </source>
</evidence>
<protein>
    <recommendedName>
        <fullName evidence="6">Phenylalanine--tRNA ligase beta subunit</fullName>
        <ecNumber evidence="5">6.1.1.20</ecNumber>
    </recommendedName>
    <alternativeName>
        <fullName evidence="17">Phenylalanyl-tRNA synthetase beta subunit</fullName>
    </alternativeName>
</protein>
<comment type="subunit">
    <text evidence="4">Tetramer of two alpha and two beta subunits.</text>
</comment>
<keyword evidence="9" id="KW-0436">Ligase</keyword>
<comment type="cofactor">
    <cofactor evidence="1">
        <name>Mg(2+)</name>
        <dbReference type="ChEBI" id="CHEBI:18420"/>
    </cofactor>
</comment>
<evidence type="ECO:0000256" key="18">
    <source>
        <dbReference type="ARBA" id="ARBA00049255"/>
    </source>
</evidence>
<name>A0AA37XEC8_9MICO</name>
<dbReference type="GO" id="GO:0009328">
    <property type="term" value="C:phenylalanine-tRNA ligase complex"/>
    <property type="evidence" value="ECO:0007669"/>
    <property type="project" value="TreeGrafter"/>
</dbReference>
<dbReference type="Pfam" id="PF03484">
    <property type="entry name" value="B5"/>
    <property type="match status" value="1"/>
</dbReference>